<dbReference type="InterPro" id="IPR011330">
    <property type="entry name" value="Glyco_hydro/deAcase_b/a-brl"/>
</dbReference>
<dbReference type="Proteomes" id="UP001157160">
    <property type="component" value="Unassembled WGS sequence"/>
</dbReference>
<evidence type="ECO:0000313" key="1">
    <source>
        <dbReference type="EMBL" id="GMA27213.1"/>
    </source>
</evidence>
<dbReference type="Pfam" id="PF03746">
    <property type="entry name" value="LamB_YcsF"/>
    <property type="match status" value="1"/>
</dbReference>
<reference evidence="1 2" key="1">
    <citation type="journal article" date="2014" name="Int. J. Syst. Evol. Microbiol.">
        <title>Complete genome sequence of Corynebacterium casei LMG S-19264T (=DSM 44701T), isolated from a smear-ripened cheese.</title>
        <authorList>
            <consortium name="US DOE Joint Genome Institute (JGI-PGF)"/>
            <person name="Walter F."/>
            <person name="Albersmeier A."/>
            <person name="Kalinowski J."/>
            <person name="Ruckert C."/>
        </authorList>
    </citation>
    <scope>NUCLEOTIDE SEQUENCE [LARGE SCALE GENOMIC DNA]</scope>
    <source>
        <strain evidence="1 2">NBRC 112289</strain>
    </source>
</reference>
<dbReference type="PANTHER" id="PTHR30292:SF0">
    <property type="entry name" value="5-OXOPROLINASE SUBUNIT A"/>
    <property type="match status" value="1"/>
</dbReference>
<comment type="caution">
    <text evidence="1">The sequence shown here is derived from an EMBL/GenBank/DDBJ whole genome shotgun (WGS) entry which is preliminary data.</text>
</comment>
<protein>
    <submittedName>
        <fullName evidence="1">UPF0271 protein</fullName>
    </submittedName>
</protein>
<proteinExistence type="predicted"/>
<accession>A0AA37UAH7</accession>
<name>A0AA37UAH7_9MICO</name>
<dbReference type="GO" id="GO:0005975">
    <property type="term" value="P:carbohydrate metabolic process"/>
    <property type="evidence" value="ECO:0007669"/>
    <property type="project" value="InterPro"/>
</dbReference>
<dbReference type="Gene3D" id="3.20.20.370">
    <property type="entry name" value="Glycoside hydrolase/deacetylase"/>
    <property type="match status" value="1"/>
</dbReference>
<organism evidence="1 2">
    <name type="scientific">Arenivirga flava</name>
    <dbReference type="NCBI Taxonomy" id="1930060"/>
    <lineage>
        <taxon>Bacteria</taxon>
        <taxon>Bacillati</taxon>
        <taxon>Actinomycetota</taxon>
        <taxon>Actinomycetes</taxon>
        <taxon>Micrococcales</taxon>
        <taxon>Microbacteriaceae</taxon>
        <taxon>Arenivirga</taxon>
    </lineage>
</organism>
<dbReference type="PANTHER" id="PTHR30292">
    <property type="entry name" value="UNCHARACTERIZED PROTEIN YBGL-RELATED"/>
    <property type="match status" value="1"/>
</dbReference>
<evidence type="ECO:0000313" key="2">
    <source>
        <dbReference type="Proteomes" id="UP001157160"/>
    </source>
</evidence>
<dbReference type="EMBL" id="BSUL01000001">
    <property type="protein sequence ID" value="GMA27213.1"/>
    <property type="molecule type" value="Genomic_DNA"/>
</dbReference>
<dbReference type="SUPFAM" id="SSF88713">
    <property type="entry name" value="Glycoside hydrolase/deacetylase"/>
    <property type="match status" value="1"/>
</dbReference>
<dbReference type="CDD" id="cd10787">
    <property type="entry name" value="LamB_YcsF_like"/>
    <property type="match status" value="1"/>
</dbReference>
<dbReference type="NCBIfam" id="NF003816">
    <property type="entry name" value="PRK05406.1-5"/>
    <property type="match status" value="1"/>
</dbReference>
<dbReference type="AlphaFoldDB" id="A0AA37UAH7"/>
<keyword evidence="2" id="KW-1185">Reference proteome</keyword>
<gene>
    <name evidence="1" type="ORF">GCM10025874_04660</name>
</gene>
<sequence length="256" mass="26842">MTHRTIDLVADLGESFGDWSMGDDAALLEILSSANVACGFHAGDPRVMDRTVAECVRRGVAVGAHPAFPDLVGFGRRAMDLTGYEVRTDVVYQLGALRAVAAYHGAEVVHLAPHGRLGNLVATRQDYADAVVDAVRHVDPSLRILAQDGCLADAARADGIAVGIVGIVDRAYEDDGTLVPRSQPGAVLHDAGEIAERALRMVLEGVVISRAGTVVPVDCDSILLHGDSPEAVAVAQRIRAGFETNGIAIAAPGRRA</sequence>
<dbReference type="RefSeq" id="WP_284229640.1">
    <property type="nucleotide sequence ID" value="NZ_BSUL01000001.1"/>
</dbReference>
<dbReference type="InterPro" id="IPR005501">
    <property type="entry name" value="LamB/YcsF/PxpA-like"/>
</dbReference>
<dbReference type="NCBIfam" id="NF003814">
    <property type="entry name" value="PRK05406.1-3"/>
    <property type="match status" value="1"/>
</dbReference>